<reference evidence="1 2" key="2">
    <citation type="journal article" date="2016" name="J. Biotechnol.">
        <title>Complete genome sequence of Arthrobacter alpinus ERGS4:06, a yellow pigmented bacterium tolerant to cold and radiations isolated from Sikkim Himalaya.</title>
        <authorList>
            <person name="Kumar R."/>
            <person name="Singh D."/>
            <person name="Swarnkar M.K."/>
            <person name="Singh A.K."/>
            <person name="Kumar S."/>
        </authorList>
    </citation>
    <scope>NUCLEOTIDE SEQUENCE [LARGE SCALE GENOMIC DNA]</scope>
    <source>
        <strain evidence="1 2">ERGS4:06</strain>
    </source>
</reference>
<reference evidence="2" key="1">
    <citation type="submission" date="2015-11" db="EMBL/GenBank/DDBJ databases">
        <authorList>
            <person name="Kumar R."/>
            <person name="Singh D."/>
            <person name="Swarnkar M.K."/>
            <person name="Singh A.K."/>
            <person name="Kumar S."/>
        </authorList>
    </citation>
    <scope>NUCLEOTIDE SEQUENCE [LARGE SCALE GENOMIC DNA]</scope>
    <source>
        <strain evidence="2">ERGS4:06</strain>
    </source>
</reference>
<sequence>MTSKEFKIVHETEIEGTPEQVFEATHGATSGWMWPMEVEPKLGGAGPFGSTVTVWDPPHRYANRMDGEGGFFNQLEFDISELPDGKSWLRYVHSGVFFEDWDNQYAAAAKHTAFYLHTLGQYVQYFAGRQAAFADVQGPAASSGPEAFDAVKHALGIHDAGAGGHVSLTIAGIGTVDAVVDYLDENFVGLRTEDAMIRFFGRNAFGAVVGMTIHLFADGADAEAAGTAWGAWLNGLYA</sequence>
<dbReference type="InterPro" id="IPR023393">
    <property type="entry name" value="START-like_dom_sf"/>
</dbReference>
<dbReference type="OrthoDB" id="8417725at2"/>
<dbReference type="AlphaFoldDB" id="A0A0S2M388"/>
<accession>A0A0S2M388</accession>
<protein>
    <submittedName>
        <fullName evidence="1">ATPase</fullName>
    </submittedName>
</protein>
<dbReference type="RefSeq" id="WP_062292092.1">
    <property type="nucleotide sequence ID" value="NZ_CP013200.1"/>
</dbReference>
<proteinExistence type="predicted"/>
<dbReference type="EMBL" id="CP013200">
    <property type="protein sequence ID" value="ALO68044.1"/>
    <property type="molecule type" value="Genomic_DNA"/>
</dbReference>
<evidence type="ECO:0000313" key="1">
    <source>
        <dbReference type="EMBL" id="ALO68044.1"/>
    </source>
</evidence>
<name>A0A0S2M388_9MICC</name>
<dbReference type="Proteomes" id="UP000059574">
    <property type="component" value="Chromosome"/>
</dbReference>
<dbReference type="SUPFAM" id="SSF55961">
    <property type="entry name" value="Bet v1-like"/>
    <property type="match status" value="1"/>
</dbReference>
<organism evidence="1 2">
    <name type="scientific">Arthrobacter alpinus</name>
    <dbReference type="NCBI Taxonomy" id="656366"/>
    <lineage>
        <taxon>Bacteria</taxon>
        <taxon>Bacillati</taxon>
        <taxon>Actinomycetota</taxon>
        <taxon>Actinomycetes</taxon>
        <taxon>Micrococcales</taxon>
        <taxon>Micrococcaceae</taxon>
        <taxon>Arthrobacter</taxon>
    </lineage>
</organism>
<evidence type="ECO:0000313" key="2">
    <source>
        <dbReference type="Proteomes" id="UP000059574"/>
    </source>
</evidence>
<dbReference type="Gene3D" id="3.30.530.20">
    <property type="match status" value="1"/>
</dbReference>
<gene>
    <name evidence="1" type="ORF">AS189_18075</name>
</gene>